<keyword evidence="10" id="KW-0998">Cell outer membrane</keyword>
<evidence type="ECO:0000256" key="1">
    <source>
        <dbReference type="ARBA" id="ARBA00004571"/>
    </source>
</evidence>
<evidence type="ECO:0000259" key="12">
    <source>
        <dbReference type="Pfam" id="PF07715"/>
    </source>
</evidence>
<reference evidence="14" key="1">
    <citation type="submission" date="2016-02" db="EMBL/GenBank/DDBJ databases">
        <title>Dietzia cinnamea strain CD11_5 genome sequencing and assembly.</title>
        <authorList>
            <person name="Kaur G."/>
            <person name="Nair G.R."/>
            <person name="Mayilraj S."/>
        </authorList>
    </citation>
    <scope>NUCLEOTIDE SEQUENCE [LARGE SCALE GENOMIC DNA]</scope>
    <source>
        <strain evidence="14">CD10_2</strain>
    </source>
</reference>
<dbReference type="InterPro" id="IPR036942">
    <property type="entry name" value="Beta-barrel_TonB_sf"/>
</dbReference>
<comment type="caution">
    <text evidence="13">The sequence shown here is derived from an EMBL/GenBank/DDBJ whole genome shotgun (WGS) entry which is preliminary data.</text>
</comment>
<feature type="region of interest" description="Disordered" evidence="11">
    <location>
        <begin position="1"/>
        <end position="21"/>
    </location>
</feature>
<evidence type="ECO:0000256" key="10">
    <source>
        <dbReference type="ARBA" id="ARBA00023237"/>
    </source>
</evidence>
<dbReference type="Gene3D" id="2.40.170.20">
    <property type="entry name" value="TonB-dependent receptor, beta-barrel domain"/>
    <property type="match status" value="1"/>
</dbReference>
<dbReference type="EMBL" id="LSTU01000078">
    <property type="protein sequence ID" value="OAH42516.1"/>
    <property type="molecule type" value="Genomic_DNA"/>
</dbReference>
<evidence type="ECO:0000256" key="5">
    <source>
        <dbReference type="ARBA" id="ARBA00022692"/>
    </source>
</evidence>
<keyword evidence="5" id="KW-0812">Transmembrane</keyword>
<comment type="subcellular location">
    <subcellularLocation>
        <location evidence="1">Cell outer membrane</location>
        <topology evidence="1">Multi-pass membrane protein</topology>
    </subcellularLocation>
</comment>
<dbReference type="GO" id="GO:0009279">
    <property type="term" value="C:cell outer membrane"/>
    <property type="evidence" value="ECO:0007669"/>
    <property type="project" value="UniProtKB-SubCell"/>
</dbReference>
<keyword evidence="6" id="KW-0408">Iron</keyword>
<keyword evidence="9" id="KW-0472">Membrane</keyword>
<dbReference type="InterPro" id="IPR039426">
    <property type="entry name" value="TonB-dep_rcpt-like"/>
</dbReference>
<organism evidence="13 14">
    <name type="scientific">Pseudomonas monteilii</name>
    <dbReference type="NCBI Taxonomy" id="76759"/>
    <lineage>
        <taxon>Bacteria</taxon>
        <taxon>Pseudomonadati</taxon>
        <taxon>Pseudomonadota</taxon>
        <taxon>Gammaproteobacteria</taxon>
        <taxon>Pseudomonadales</taxon>
        <taxon>Pseudomonadaceae</taxon>
        <taxon>Pseudomonas</taxon>
    </lineage>
</organism>
<keyword evidence="8" id="KW-0798">TonB box</keyword>
<keyword evidence="2" id="KW-0813">Transport</keyword>
<evidence type="ECO:0000256" key="9">
    <source>
        <dbReference type="ARBA" id="ARBA00023136"/>
    </source>
</evidence>
<gene>
    <name evidence="13" type="ORF">AYJ70_13555</name>
</gene>
<sequence>MGDITTFVPNASANNPDGDGRPRWYIRGLGTGDTGATTVFPLGIYADDVYLNAPIAGGGPLFDLERIEILRGPQGTLYGKNTTAGAVNVISKKPTFDTDGYGTVGFGSKNERIVTGAIGGALVDERLAGRVALYSEERDGFQSNDFDGNTYGDVNKKAIRLQFLAQLNPDLDALLKLHSRRFKGDGSNGSLPVGRYYNVGYARKNTRITGLDDVGSIPGNQIIGRNTQGLIEDGTPEDKLTLSANWLYDGWSVTVAQRRYGEWKNRNAANPTLDQTFSPQWVTDLDVSYRFDLGLTLSAGAINLFDSHPDKAKGAQLYGVPKYSITSPEGAQGAFYYTSVSYDF</sequence>
<feature type="domain" description="TonB-dependent receptor plug" evidence="12">
    <location>
        <begin position="2"/>
        <end position="86"/>
    </location>
</feature>
<accession>A0AAP7FIR9</accession>
<dbReference type="PANTHER" id="PTHR32552:SF81">
    <property type="entry name" value="TONB-DEPENDENT OUTER MEMBRANE RECEPTOR"/>
    <property type="match status" value="1"/>
</dbReference>
<name>A0AAP7FIR9_9PSED</name>
<proteinExistence type="predicted"/>
<keyword evidence="3" id="KW-1134">Transmembrane beta strand</keyword>
<evidence type="ECO:0000256" key="2">
    <source>
        <dbReference type="ARBA" id="ARBA00022448"/>
    </source>
</evidence>
<keyword evidence="4" id="KW-0410">Iron transport</keyword>
<protein>
    <recommendedName>
        <fullName evidence="12">TonB-dependent receptor plug domain-containing protein</fullName>
    </recommendedName>
</protein>
<evidence type="ECO:0000256" key="8">
    <source>
        <dbReference type="ARBA" id="ARBA00023077"/>
    </source>
</evidence>
<dbReference type="Pfam" id="PF07715">
    <property type="entry name" value="Plug"/>
    <property type="match status" value="1"/>
</dbReference>
<dbReference type="InterPro" id="IPR012910">
    <property type="entry name" value="Plug_dom"/>
</dbReference>
<dbReference type="PANTHER" id="PTHR32552">
    <property type="entry name" value="FERRICHROME IRON RECEPTOR-RELATED"/>
    <property type="match status" value="1"/>
</dbReference>
<dbReference type="AlphaFoldDB" id="A0AAP7FIR9"/>
<dbReference type="Proteomes" id="UP000077242">
    <property type="component" value="Unassembled WGS sequence"/>
</dbReference>
<dbReference type="SUPFAM" id="SSF56935">
    <property type="entry name" value="Porins"/>
    <property type="match status" value="2"/>
</dbReference>
<evidence type="ECO:0000313" key="13">
    <source>
        <dbReference type="EMBL" id="OAH42516.1"/>
    </source>
</evidence>
<evidence type="ECO:0000313" key="14">
    <source>
        <dbReference type="Proteomes" id="UP000077242"/>
    </source>
</evidence>
<evidence type="ECO:0000256" key="3">
    <source>
        <dbReference type="ARBA" id="ARBA00022452"/>
    </source>
</evidence>
<dbReference type="GO" id="GO:0006826">
    <property type="term" value="P:iron ion transport"/>
    <property type="evidence" value="ECO:0007669"/>
    <property type="project" value="UniProtKB-KW"/>
</dbReference>
<evidence type="ECO:0000256" key="7">
    <source>
        <dbReference type="ARBA" id="ARBA00023065"/>
    </source>
</evidence>
<evidence type="ECO:0000256" key="4">
    <source>
        <dbReference type="ARBA" id="ARBA00022496"/>
    </source>
</evidence>
<evidence type="ECO:0000256" key="11">
    <source>
        <dbReference type="SAM" id="MobiDB-lite"/>
    </source>
</evidence>
<keyword evidence="7" id="KW-0406">Ion transport</keyword>
<evidence type="ECO:0000256" key="6">
    <source>
        <dbReference type="ARBA" id="ARBA00023004"/>
    </source>
</evidence>